<gene>
    <name evidence="2" type="ORF">BDP27DRAFT_1262445</name>
</gene>
<protein>
    <submittedName>
        <fullName evidence="2">Uncharacterized protein</fullName>
    </submittedName>
</protein>
<dbReference type="EMBL" id="JADNRY010000030">
    <property type="protein sequence ID" value="KAF9071759.1"/>
    <property type="molecule type" value="Genomic_DNA"/>
</dbReference>
<keyword evidence="1" id="KW-1133">Transmembrane helix</keyword>
<evidence type="ECO:0000256" key="1">
    <source>
        <dbReference type="SAM" id="Phobius"/>
    </source>
</evidence>
<sequence>MLSDNRDSYHFASITALCPSGAILHSINNALCITLHLAILAFSHICIFFTSYSYIPFYSPYYLQTHLIESHVCPIY</sequence>
<name>A0A9P5PSZ3_9AGAR</name>
<evidence type="ECO:0000313" key="3">
    <source>
        <dbReference type="Proteomes" id="UP000772434"/>
    </source>
</evidence>
<reference evidence="2" key="1">
    <citation type="submission" date="2020-11" db="EMBL/GenBank/DDBJ databases">
        <authorList>
            <consortium name="DOE Joint Genome Institute"/>
            <person name="Ahrendt S."/>
            <person name="Riley R."/>
            <person name="Andreopoulos W."/>
            <person name="Labutti K."/>
            <person name="Pangilinan J."/>
            <person name="Ruiz-Duenas F.J."/>
            <person name="Barrasa J.M."/>
            <person name="Sanchez-Garcia M."/>
            <person name="Camarero S."/>
            <person name="Miyauchi S."/>
            <person name="Serrano A."/>
            <person name="Linde D."/>
            <person name="Babiker R."/>
            <person name="Drula E."/>
            <person name="Ayuso-Fernandez I."/>
            <person name="Pacheco R."/>
            <person name="Padilla G."/>
            <person name="Ferreira P."/>
            <person name="Barriuso J."/>
            <person name="Kellner H."/>
            <person name="Castanera R."/>
            <person name="Alfaro M."/>
            <person name="Ramirez L."/>
            <person name="Pisabarro A.G."/>
            <person name="Kuo A."/>
            <person name="Tritt A."/>
            <person name="Lipzen A."/>
            <person name="He G."/>
            <person name="Yan M."/>
            <person name="Ng V."/>
            <person name="Cullen D."/>
            <person name="Martin F."/>
            <person name="Rosso M.-N."/>
            <person name="Henrissat B."/>
            <person name="Hibbett D."/>
            <person name="Martinez A.T."/>
            <person name="Grigoriev I.V."/>
        </authorList>
    </citation>
    <scope>NUCLEOTIDE SEQUENCE</scope>
    <source>
        <strain evidence="2">AH 40177</strain>
    </source>
</reference>
<accession>A0A9P5PSZ3</accession>
<keyword evidence="3" id="KW-1185">Reference proteome</keyword>
<proteinExistence type="predicted"/>
<keyword evidence="1" id="KW-0472">Membrane</keyword>
<evidence type="ECO:0000313" key="2">
    <source>
        <dbReference type="EMBL" id="KAF9071759.1"/>
    </source>
</evidence>
<keyword evidence="1" id="KW-0812">Transmembrane</keyword>
<dbReference type="AlphaFoldDB" id="A0A9P5PSZ3"/>
<comment type="caution">
    <text evidence="2">The sequence shown here is derived from an EMBL/GenBank/DDBJ whole genome shotgun (WGS) entry which is preliminary data.</text>
</comment>
<feature type="transmembrane region" description="Helical" evidence="1">
    <location>
        <begin position="33"/>
        <end position="55"/>
    </location>
</feature>
<organism evidence="2 3">
    <name type="scientific">Rhodocollybia butyracea</name>
    <dbReference type="NCBI Taxonomy" id="206335"/>
    <lineage>
        <taxon>Eukaryota</taxon>
        <taxon>Fungi</taxon>
        <taxon>Dikarya</taxon>
        <taxon>Basidiomycota</taxon>
        <taxon>Agaricomycotina</taxon>
        <taxon>Agaricomycetes</taxon>
        <taxon>Agaricomycetidae</taxon>
        <taxon>Agaricales</taxon>
        <taxon>Marasmiineae</taxon>
        <taxon>Omphalotaceae</taxon>
        <taxon>Rhodocollybia</taxon>
    </lineage>
</organism>
<dbReference type="Proteomes" id="UP000772434">
    <property type="component" value="Unassembled WGS sequence"/>
</dbReference>